<protein>
    <submittedName>
        <fullName evidence="2">Uncharacterized protein</fullName>
    </submittedName>
</protein>
<feature type="region of interest" description="Disordered" evidence="1">
    <location>
        <begin position="70"/>
        <end position="138"/>
    </location>
</feature>
<keyword evidence="3" id="KW-1185">Reference proteome</keyword>
<name>A0A9Q3JQE3_9BASI</name>
<dbReference type="AlphaFoldDB" id="A0A9Q3JQE3"/>
<sequence>MFWWYLGYTIGLCYFGCDACALVLSHRLAESLSTGNNRDIPVSVQELVYGSKAARLGISPKSLDRHHELISSSAEVHGSRKDNRTPEGLDTNKKLAQGKENSPVEAPQASTSAKQAQANPKTQSEGQTKGKGKSKAQIEQAIPTELQESQERGYIPGQCVQYGKNSDGTQKQGGRKIEPIFCKEIDLLKLVNQIETCNKEIITNLKTF</sequence>
<feature type="compositionally biased region" description="Basic and acidic residues" evidence="1">
    <location>
        <begin position="77"/>
        <end position="93"/>
    </location>
</feature>
<feature type="compositionally biased region" description="Polar residues" evidence="1">
    <location>
        <begin position="108"/>
        <end position="127"/>
    </location>
</feature>
<evidence type="ECO:0000313" key="3">
    <source>
        <dbReference type="Proteomes" id="UP000765509"/>
    </source>
</evidence>
<dbReference type="Proteomes" id="UP000765509">
    <property type="component" value="Unassembled WGS sequence"/>
</dbReference>
<gene>
    <name evidence="2" type="ORF">O181_107390</name>
</gene>
<evidence type="ECO:0000256" key="1">
    <source>
        <dbReference type="SAM" id="MobiDB-lite"/>
    </source>
</evidence>
<proteinExistence type="predicted"/>
<dbReference type="EMBL" id="AVOT02081233">
    <property type="protein sequence ID" value="MBW0567675.1"/>
    <property type="molecule type" value="Genomic_DNA"/>
</dbReference>
<evidence type="ECO:0000313" key="2">
    <source>
        <dbReference type="EMBL" id="MBW0567675.1"/>
    </source>
</evidence>
<organism evidence="2 3">
    <name type="scientific">Austropuccinia psidii MF-1</name>
    <dbReference type="NCBI Taxonomy" id="1389203"/>
    <lineage>
        <taxon>Eukaryota</taxon>
        <taxon>Fungi</taxon>
        <taxon>Dikarya</taxon>
        <taxon>Basidiomycota</taxon>
        <taxon>Pucciniomycotina</taxon>
        <taxon>Pucciniomycetes</taxon>
        <taxon>Pucciniales</taxon>
        <taxon>Sphaerophragmiaceae</taxon>
        <taxon>Austropuccinia</taxon>
    </lineage>
</organism>
<accession>A0A9Q3JQE3</accession>
<reference evidence="2" key="1">
    <citation type="submission" date="2021-03" db="EMBL/GenBank/DDBJ databases">
        <title>Draft genome sequence of rust myrtle Austropuccinia psidii MF-1, a brazilian biotype.</title>
        <authorList>
            <person name="Quecine M.C."/>
            <person name="Pachon D.M.R."/>
            <person name="Bonatelli M.L."/>
            <person name="Correr F.H."/>
            <person name="Franceschini L.M."/>
            <person name="Leite T.F."/>
            <person name="Margarido G.R.A."/>
            <person name="Almeida C.A."/>
            <person name="Ferrarezi J.A."/>
            <person name="Labate C.A."/>
        </authorList>
    </citation>
    <scope>NUCLEOTIDE SEQUENCE</scope>
    <source>
        <strain evidence="2">MF-1</strain>
    </source>
</reference>
<comment type="caution">
    <text evidence="2">The sequence shown here is derived from an EMBL/GenBank/DDBJ whole genome shotgun (WGS) entry which is preliminary data.</text>
</comment>